<dbReference type="AlphaFoldDB" id="A0A4Y2HY59"/>
<reference evidence="1 3" key="1">
    <citation type="journal article" date="2019" name="Sci. Rep.">
        <title>Orb-weaving spider Araneus ventricosus genome elucidates the spidroin gene catalogue.</title>
        <authorList>
            <person name="Kono N."/>
            <person name="Nakamura H."/>
            <person name="Ohtoshi R."/>
            <person name="Moran D.A.P."/>
            <person name="Shinohara A."/>
            <person name="Yoshida Y."/>
            <person name="Fujiwara M."/>
            <person name="Mori M."/>
            <person name="Tomita M."/>
            <person name="Arakawa K."/>
        </authorList>
    </citation>
    <scope>NUCLEOTIDE SEQUENCE [LARGE SCALE GENOMIC DNA]</scope>
</reference>
<evidence type="ECO:0000313" key="2">
    <source>
        <dbReference type="EMBL" id="GBM70514.1"/>
    </source>
</evidence>
<keyword evidence="3" id="KW-1185">Reference proteome</keyword>
<accession>A0A4Y2HY59</accession>
<dbReference type="EMBL" id="BGPR01104678">
    <property type="protein sequence ID" value="GBM70514.1"/>
    <property type="molecule type" value="Genomic_DNA"/>
</dbReference>
<organism evidence="1 3">
    <name type="scientific">Araneus ventricosus</name>
    <name type="common">Orbweaver spider</name>
    <name type="synonym">Epeira ventricosa</name>
    <dbReference type="NCBI Taxonomy" id="182803"/>
    <lineage>
        <taxon>Eukaryota</taxon>
        <taxon>Metazoa</taxon>
        <taxon>Ecdysozoa</taxon>
        <taxon>Arthropoda</taxon>
        <taxon>Chelicerata</taxon>
        <taxon>Arachnida</taxon>
        <taxon>Araneae</taxon>
        <taxon>Araneomorphae</taxon>
        <taxon>Entelegynae</taxon>
        <taxon>Araneoidea</taxon>
        <taxon>Araneidae</taxon>
        <taxon>Araneus</taxon>
    </lineage>
</organism>
<proteinExistence type="predicted"/>
<sequence>MASGTGTWGCVLYGWRRSVMKLVSNFCQIFIYLLVEYPFRERDTKMFPNEGGGQHIPKGDLVPQLAQPLRISDSCGLQKFQEQPDNIVHNNQHQSLDCH</sequence>
<dbReference type="Proteomes" id="UP000499080">
    <property type="component" value="Unassembled WGS sequence"/>
</dbReference>
<protein>
    <submittedName>
        <fullName evidence="1">Uncharacterized protein</fullName>
    </submittedName>
</protein>
<gene>
    <name evidence="1" type="ORF">AVEN_29358_1</name>
    <name evidence="2" type="ORF">AVEN_67052_1</name>
</gene>
<comment type="caution">
    <text evidence="1">The sequence shown here is derived from an EMBL/GenBank/DDBJ whole genome shotgun (WGS) entry which is preliminary data.</text>
</comment>
<evidence type="ECO:0000313" key="3">
    <source>
        <dbReference type="Proteomes" id="UP000499080"/>
    </source>
</evidence>
<name>A0A4Y2HY59_ARAVE</name>
<evidence type="ECO:0000313" key="1">
    <source>
        <dbReference type="EMBL" id="GBM70474.1"/>
    </source>
</evidence>
<dbReference type="EMBL" id="BGPR01104670">
    <property type="protein sequence ID" value="GBM70474.1"/>
    <property type="molecule type" value="Genomic_DNA"/>
</dbReference>